<name>K5WIB7_PHACS</name>
<dbReference type="EMBL" id="JH930469">
    <property type="protein sequence ID" value="EKM59120.1"/>
    <property type="molecule type" value="Genomic_DNA"/>
</dbReference>
<dbReference type="GO" id="GO:0046871">
    <property type="term" value="F:N-acetylgalactosamine binding"/>
    <property type="evidence" value="ECO:0007669"/>
    <property type="project" value="TreeGrafter"/>
</dbReference>
<organism evidence="3 4">
    <name type="scientific">Phanerochaete carnosa (strain HHB-10118-sp)</name>
    <name type="common">White-rot fungus</name>
    <name type="synonym">Peniophora carnosa</name>
    <dbReference type="NCBI Taxonomy" id="650164"/>
    <lineage>
        <taxon>Eukaryota</taxon>
        <taxon>Fungi</taxon>
        <taxon>Dikarya</taxon>
        <taxon>Basidiomycota</taxon>
        <taxon>Agaricomycotina</taxon>
        <taxon>Agaricomycetes</taxon>
        <taxon>Polyporales</taxon>
        <taxon>Phanerochaetaceae</taxon>
        <taxon>Phanerochaete</taxon>
    </lineage>
</organism>
<dbReference type="KEGG" id="pco:PHACADRAFT_191433"/>
<sequence>MRNIDTTKGDGVEESAEERPNMSNQGSNNTPVRVPATPYLAKPTLWFDCGEFRTKNVRSWRNPEHVTPGEARFKVPTCYPRTMLLGFNELDVNILRLKAEVRSIADDRAIVNMVAWANTKHHGSGCSWLTLPEDDPDIQSGRYNTTEDHHWSRSQTKTSRRITFTHPYAAPPKVVVWLDAVDSGPGRNVRVTAWADAVTPDGFTIHLDTWHDSNLWSAGATWLAHSAERTDVRSGAFEIEDVRPWSAPRHNNCGRVSWGAPEVASPPRVFTALRMLDFQDGRNIRLSMSTSEVTTTGMTWHMNSWEDTIFYRAGAVFVTFEG</sequence>
<evidence type="ECO:0000259" key="2">
    <source>
        <dbReference type="Pfam" id="PF09458"/>
    </source>
</evidence>
<accession>K5WIB7</accession>
<reference evidence="3 4" key="1">
    <citation type="journal article" date="2012" name="BMC Genomics">
        <title>Comparative genomics of the white-rot fungi, Phanerochaete carnosa and P. chrysosporium, to elucidate the genetic basis of the distinct wood types they colonize.</title>
        <authorList>
            <person name="Suzuki H."/>
            <person name="MacDonald J."/>
            <person name="Syed K."/>
            <person name="Salamov A."/>
            <person name="Hori C."/>
            <person name="Aerts A."/>
            <person name="Henrissat B."/>
            <person name="Wiebenga A."/>
            <person name="vanKuyk P.A."/>
            <person name="Barry K."/>
            <person name="Lindquist E."/>
            <person name="LaButti K."/>
            <person name="Lapidus A."/>
            <person name="Lucas S."/>
            <person name="Coutinho P."/>
            <person name="Gong Y."/>
            <person name="Samejima M."/>
            <person name="Mahadevan R."/>
            <person name="Abou-Zaid M."/>
            <person name="de Vries R.P."/>
            <person name="Igarashi K."/>
            <person name="Yadav J.S."/>
            <person name="Grigoriev I.V."/>
            <person name="Master E.R."/>
        </authorList>
    </citation>
    <scope>NUCLEOTIDE SEQUENCE [LARGE SCALE GENOMIC DNA]</scope>
    <source>
        <strain evidence="3 4">HHB-10118-sp</strain>
    </source>
</reference>
<dbReference type="GO" id="GO:0098636">
    <property type="term" value="C:protein complex involved in cell adhesion"/>
    <property type="evidence" value="ECO:0007669"/>
    <property type="project" value="TreeGrafter"/>
</dbReference>
<feature type="domain" description="H-type lectin" evidence="2">
    <location>
        <begin position="160"/>
        <end position="225"/>
    </location>
</feature>
<dbReference type="RefSeq" id="XP_007391692.1">
    <property type="nucleotide sequence ID" value="XM_007391630.1"/>
</dbReference>
<dbReference type="GO" id="GO:0009986">
    <property type="term" value="C:cell surface"/>
    <property type="evidence" value="ECO:0007669"/>
    <property type="project" value="TreeGrafter"/>
</dbReference>
<dbReference type="GO" id="GO:0070492">
    <property type="term" value="F:oligosaccharide binding"/>
    <property type="evidence" value="ECO:0007669"/>
    <property type="project" value="TreeGrafter"/>
</dbReference>
<dbReference type="InParanoid" id="K5WIB7"/>
<dbReference type="GeneID" id="18910764"/>
<dbReference type="InterPro" id="IPR052487">
    <property type="entry name" value="Galactose-binding_lectin"/>
</dbReference>
<dbReference type="GO" id="GO:0030247">
    <property type="term" value="F:polysaccharide binding"/>
    <property type="evidence" value="ECO:0007669"/>
    <property type="project" value="TreeGrafter"/>
</dbReference>
<proteinExistence type="predicted"/>
<feature type="compositionally biased region" description="Basic and acidic residues" evidence="1">
    <location>
        <begin position="1"/>
        <end position="11"/>
    </location>
</feature>
<dbReference type="InterPro" id="IPR019019">
    <property type="entry name" value="H-type_lectin_domain"/>
</dbReference>
<feature type="compositionally biased region" description="Polar residues" evidence="1">
    <location>
        <begin position="21"/>
        <end position="31"/>
    </location>
</feature>
<dbReference type="HOGENOM" id="CLU_058882_0_0_1"/>
<dbReference type="InterPro" id="IPR037221">
    <property type="entry name" value="H-type_lectin_dom_sf"/>
</dbReference>
<evidence type="ECO:0000313" key="4">
    <source>
        <dbReference type="Proteomes" id="UP000008370"/>
    </source>
</evidence>
<dbReference type="Gene3D" id="2.60.40.2080">
    <property type="match status" value="3"/>
</dbReference>
<dbReference type="SUPFAM" id="SSF141086">
    <property type="entry name" value="Agglutinin HPA-like"/>
    <property type="match status" value="2"/>
</dbReference>
<dbReference type="PANTHER" id="PTHR46938">
    <property type="entry name" value="DISCOIDIN-1 SUBUNIT A-RELATED-RELATED"/>
    <property type="match status" value="1"/>
</dbReference>
<dbReference type="GO" id="GO:0098609">
    <property type="term" value="P:cell-cell adhesion"/>
    <property type="evidence" value="ECO:0007669"/>
    <property type="project" value="TreeGrafter"/>
</dbReference>
<dbReference type="OrthoDB" id="2793557at2759"/>
<dbReference type="Proteomes" id="UP000008370">
    <property type="component" value="Unassembled WGS sequence"/>
</dbReference>
<evidence type="ECO:0000313" key="3">
    <source>
        <dbReference type="EMBL" id="EKM59120.1"/>
    </source>
</evidence>
<gene>
    <name evidence="3" type="ORF">PHACADRAFT_191433</name>
</gene>
<evidence type="ECO:0000256" key="1">
    <source>
        <dbReference type="SAM" id="MobiDB-lite"/>
    </source>
</evidence>
<dbReference type="AlphaFoldDB" id="K5WIB7"/>
<dbReference type="Pfam" id="PF09458">
    <property type="entry name" value="H_lectin"/>
    <property type="match status" value="2"/>
</dbReference>
<dbReference type="PANTHER" id="PTHR46938:SF1">
    <property type="entry name" value="DISCOIDIN-1 SUBUNIT A-RELATED"/>
    <property type="match status" value="1"/>
</dbReference>
<feature type="domain" description="H-type lectin" evidence="2">
    <location>
        <begin position="265"/>
        <end position="317"/>
    </location>
</feature>
<keyword evidence="4" id="KW-1185">Reference proteome</keyword>
<feature type="region of interest" description="Disordered" evidence="1">
    <location>
        <begin position="1"/>
        <end position="34"/>
    </location>
</feature>
<protein>
    <recommendedName>
        <fullName evidence="2">H-type lectin domain-containing protein</fullName>
    </recommendedName>
</protein>